<dbReference type="AlphaFoldDB" id="A0A2X1PYF9"/>
<organism evidence="1 2">
    <name type="scientific">Escherichia coli</name>
    <dbReference type="NCBI Taxonomy" id="562"/>
    <lineage>
        <taxon>Bacteria</taxon>
        <taxon>Pseudomonadati</taxon>
        <taxon>Pseudomonadota</taxon>
        <taxon>Gammaproteobacteria</taxon>
        <taxon>Enterobacterales</taxon>
        <taxon>Enterobacteriaceae</taxon>
        <taxon>Escherichia</taxon>
    </lineage>
</organism>
<dbReference type="EMBL" id="UASD01000008">
    <property type="protein sequence ID" value="SPX10779.1"/>
    <property type="molecule type" value="Genomic_DNA"/>
</dbReference>
<dbReference type="InterPro" id="IPR009010">
    <property type="entry name" value="Asp_de-COase-like_dom_sf"/>
</dbReference>
<accession>A0A2X1PYF9</accession>
<dbReference type="GO" id="GO:0050626">
    <property type="term" value="F:trimethylamine-N-oxide reductase (cytochrome c) activity"/>
    <property type="evidence" value="ECO:0007669"/>
    <property type="project" value="UniProtKB-EC"/>
</dbReference>
<name>A0A2X1PYF9_ECOLX</name>
<keyword evidence="1" id="KW-0560">Oxidoreductase</keyword>
<reference evidence="1 2" key="1">
    <citation type="submission" date="2018-06" db="EMBL/GenBank/DDBJ databases">
        <authorList>
            <consortium name="Pathogen Informatics"/>
            <person name="Doyle S."/>
        </authorList>
    </citation>
    <scope>NUCLEOTIDE SEQUENCE [LARGE SCALE GENOMIC DNA]</scope>
    <source>
        <strain evidence="1 2">NCTC9073</strain>
    </source>
</reference>
<evidence type="ECO:0000313" key="2">
    <source>
        <dbReference type="Proteomes" id="UP000250780"/>
    </source>
</evidence>
<gene>
    <name evidence="1" type="primary">torA_1</name>
    <name evidence="1" type="ORF">NCTC9073_02091</name>
</gene>
<proteinExistence type="predicted"/>
<dbReference type="Gene3D" id="2.40.40.20">
    <property type="match status" value="1"/>
</dbReference>
<dbReference type="Proteomes" id="UP000250780">
    <property type="component" value="Unassembled WGS sequence"/>
</dbReference>
<dbReference type="EC" id="1.7.2.3" evidence="1"/>
<protein>
    <submittedName>
        <fullName evidence="1">Trimethylamine-N-oxide reductase</fullName>
        <ecNumber evidence="1">1.7.2.3</ecNumber>
    </submittedName>
</protein>
<evidence type="ECO:0000313" key="1">
    <source>
        <dbReference type="EMBL" id="SPX10779.1"/>
    </source>
</evidence>
<dbReference type="SUPFAM" id="SSF50692">
    <property type="entry name" value="ADC-like"/>
    <property type="match status" value="1"/>
</dbReference>
<sequence>MVRVFNARGQVLAGQWFLTAMHPAWHEFTKGHGTIQIKAASLVRCANTVTPNVLTIDIGTSQLAQATSAHTTLVEIEKYNGTVEQVTAFKRPRGDGGAVRICSRVGR</sequence>